<organism evidence="2 3">
    <name type="scientific">Altericroceibacterium spongiae</name>
    <dbReference type="NCBI Taxonomy" id="2320269"/>
    <lineage>
        <taxon>Bacteria</taxon>
        <taxon>Pseudomonadati</taxon>
        <taxon>Pseudomonadota</taxon>
        <taxon>Alphaproteobacteria</taxon>
        <taxon>Sphingomonadales</taxon>
        <taxon>Erythrobacteraceae</taxon>
        <taxon>Altericroceibacterium</taxon>
    </lineage>
</organism>
<dbReference type="PANTHER" id="PTHR41791">
    <property type="entry name" value="SSL7039 PROTEIN"/>
    <property type="match status" value="1"/>
</dbReference>
<name>A0A420ENV8_9SPHN</name>
<reference evidence="2 3" key="1">
    <citation type="submission" date="2018-09" db="EMBL/GenBank/DDBJ databases">
        <title>Altererythrobacter spongiae sp. nov., isolated from a marine sponge.</title>
        <authorList>
            <person name="Zhuang L."/>
            <person name="Luo L."/>
        </authorList>
    </citation>
    <scope>NUCLEOTIDE SEQUENCE [LARGE SCALE GENOMIC DNA]</scope>
    <source>
        <strain evidence="2 3">HN-Y73</strain>
    </source>
</reference>
<sequence length="115" mass="12880">MDAVIVEEYVREDGTCPFRSWFEALDAQAAAKVATAMLRLELGNTSNVKWIGGGLGECRIDWGPGYRLYLARDGDELIILFVGGTKRRQQADIDRAARLLSEYKTRKAAAKKTKR</sequence>
<dbReference type="NCBIfam" id="TIGR02683">
    <property type="entry name" value="upstrm_HI1419"/>
    <property type="match status" value="1"/>
</dbReference>
<dbReference type="AlphaFoldDB" id="A0A420ENV8"/>
<proteinExistence type="predicted"/>
<dbReference type="Proteomes" id="UP000284395">
    <property type="component" value="Unassembled WGS sequence"/>
</dbReference>
<keyword evidence="3" id="KW-1185">Reference proteome</keyword>
<dbReference type="PIRSF" id="PIRSF028744">
    <property type="entry name" value="Addict_mod_HI1419"/>
    <property type="match status" value="1"/>
</dbReference>
<accession>A0A420ENV8</accession>
<gene>
    <name evidence="2" type="ORF">D6851_03800</name>
</gene>
<dbReference type="EMBL" id="RAPF01000002">
    <property type="protein sequence ID" value="RKF22370.1"/>
    <property type="molecule type" value="Genomic_DNA"/>
</dbReference>
<dbReference type="InterPro" id="IPR014056">
    <property type="entry name" value="TypeIITA-like_toxin_pred"/>
</dbReference>
<keyword evidence="1" id="KW-0175">Coiled coil</keyword>
<dbReference type="OrthoDB" id="5296237at2"/>
<evidence type="ECO:0000313" key="2">
    <source>
        <dbReference type="EMBL" id="RKF22370.1"/>
    </source>
</evidence>
<dbReference type="PANTHER" id="PTHR41791:SF1">
    <property type="entry name" value="SSL7039 PROTEIN"/>
    <property type="match status" value="1"/>
</dbReference>
<feature type="coiled-coil region" evidence="1">
    <location>
        <begin position="86"/>
        <end position="113"/>
    </location>
</feature>
<evidence type="ECO:0000313" key="3">
    <source>
        <dbReference type="Proteomes" id="UP000284395"/>
    </source>
</evidence>
<evidence type="ECO:0000256" key="1">
    <source>
        <dbReference type="SAM" id="Coils"/>
    </source>
</evidence>
<dbReference type="RefSeq" id="WP_120323569.1">
    <property type="nucleotide sequence ID" value="NZ_RAPF01000002.1"/>
</dbReference>
<protein>
    <submittedName>
        <fullName evidence="2">Type II toxin-antitoxin system RelE/ParE family toxin</fullName>
    </submittedName>
</protein>
<comment type="caution">
    <text evidence="2">The sequence shown here is derived from an EMBL/GenBank/DDBJ whole genome shotgun (WGS) entry which is preliminary data.</text>
</comment>